<dbReference type="CDD" id="cd01449">
    <property type="entry name" value="TST_Repeat_2"/>
    <property type="match status" value="1"/>
</dbReference>
<evidence type="ECO:0000259" key="3">
    <source>
        <dbReference type="PROSITE" id="PS50206"/>
    </source>
</evidence>
<dbReference type="PANTHER" id="PTHR11364">
    <property type="entry name" value="THIOSULFATE SULFERTANSFERASE"/>
    <property type="match status" value="1"/>
</dbReference>
<dbReference type="Proteomes" id="UP000629468">
    <property type="component" value="Unassembled WGS sequence"/>
</dbReference>
<feature type="domain" description="Rhodanese" evidence="3">
    <location>
        <begin position="205"/>
        <end position="331"/>
    </location>
</feature>
<dbReference type="GO" id="GO:0005739">
    <property type="term" value="C:mitochondrion"/>
    <property type="evidence" value="ECO:0007669"/>
    <property type="project" value="TreeGrafter"/>
</dbReference>
<dbReference type="PROSITE" id="PS50206">
    <property type="entry name" value="RHODANESE_3"/>
    <property type="match status" value="2"/>
</dbReference>
<reference evidence="4 5" key="1">
    <citation type="journal article" name="Sci. Rep.">
        <title>Telomere-to-telomere assembled and centromere annotated genomes of the two main subspecies of the button mushroom Agaricus bisporus reveal especially polymorphic chromosome ends.</title>
        <authorList>
            <person name="Sonnenberg A.S.M."/>
            <person name="Sedaghat-Telgerd N."/>
            <person name="Lavrijssen B."/>
            <person name="Ohm R.A."/>
            <person name="Hendrickx P.M."/>
            <person name="Scholtmeijer K."/>
            <person name="Baars J.J.P."/>
            <person name="van Peer A."/>
        </authorList>
    </citation>
    <scope>NUCLEOTIDE SEQUENCE [LARGE SCALE GENOMIC DNA]</scope>
    <source>
        <strain evidence="4 5">H119_p4</strain>
    </source>
</reference>
<proteinExistence type="predicted"/>
<dbReference type="Gene3D" id="3.40.250.10">
    <property type="entry name" value="Rhodanese-like domain"/>
    <property type="match status" value="2"/>
</dbReference>
<dbReference type="InterPro" id="IPR001763">
    <property type="entry name" value="Rhodanese-like_dom"/>
</dbReference>
<keyword evidence="1" id="KW-0808">Transferase</keyword>
<dbReference type="CDD" id="cd01448">
    <property type="entry name" value="TST_Repeat_1"/>
    <property type="match status" value="1"/>
</dbReference>
<dbReference type="AlphaFoldDB" id="A0A8H7FBU7"/>
<dbReference type="PANTHER" id="PTHR11364:SF27">
    <property type="entry name" value="SULFURTRANSFERASE"/>
    <property type="match status" value="1"/>
</dbReference>
<dbReference type="Pfam" id="PF00581">
    <property type="entry name" value="Rhodanese"/>
    <property type="match status" value="1"/>
</dbReference>
<gene>
    <name evidence="4" type="ORF">Agabi119p4_936</name>
</gene>
<dbReference type="SUPFAM" id="SSF52821">
    <property type="entry name" value="Rhodanese/Cell cycle control phosphatase"/>
    <property type="match status" value="2"/>
</dbReference>
<dbReference type="GO" id="GO:0004792">
    <property type="term" value="F:thiosulfate-cyanide sulfurtransferase activity"/>
    <property type="evidence" value="ECO:0007669"/>
    <property type="project" value="TreeGrafter"/>
</dbReference>
<comment type="caution">
    <text evidence="4">The sequence shown here is derived from an EMBL/GenBank/DDBJ whole genome shotgun (WGS) entry which is preliminary data.</text>
</comment>
<feature type="domain" description="Rhodanese" evidence="3">
    <location>
        <begin position="44"/>
        <end position="162"/>
    </location>
</feature>
<organism evidence="4 5">
    <name type="scientific">Agaricus bisporus var. burnettii</name>
    <dbReference type="NCBI Taxonomy" id="192524"/>
    <lineage>
        <taxon>Eukaryota</taxon>
        <taxon>Fungi</taxon>
        <taxon>Dikarya</taxon>
        <taxon>Basidiomycota</taxon>
        <taxon>Agaricomycotina</taxon>
        <taxon>Agaricomycetes</taxon>
        <taxon>Agaricomycetidae</taxon>
        <taxon>Agaricales</taxon>
        <taxon>Agaricineae</taxon>
        <taxon>Agaricaceae</taxon>
        <taxon>Agaricus</taxon>
    </lineage>
</organism>
<dbReference type="InterPro" id="IPR045078">
    <property type="entry name" value="TST/MPST-like"/>
</dbReference>
<dbReference type="SMART" id="SM00450">
    <property type="entry name" value="RHOD"/>
    <property type="match status" value="2"/>
</dbReference>
<sequence length="333" mass="36993">MTLLVRPISPRLPRLFATSKRYRSTSNLDAAFLLSPRQAHEISDREQTVLLDASWFLPNSPRNPHAEFLAKRLPNAQFLDLDQVATPHELGLKHMMPEPHVFAEAMGKFGILPSSHVMIYDTQGVFSSPRALFMFRAYGHNKSSIINGGLPCWVDEGLPLQTEKPQIPESVSYPVPNLDRETIRGYEQMVSNSLLDPNKDTTYELVLDARSKERFTGSAPEPRPGLSSGHIPNSFSLPFNTFLQKHKSTIDGSEYTTFLPDDALRDALEAAVGREQAGLIIDGKKPVVTTCGSGMTAGVLWLGLKLLGVKNPALYDESWTGYAMRSESQIVRN</sequence>
<dbReference type="EMBL" id="JABXXO010000001">
    <property type="protein sequence ID" value="KAF7784771.1"/>
    <property type="molecule type" value="Genomic_DNA"/>
</dbReference>
<dbReference type="InterPro" id="IPR036873">
    <property type="entry name" value="Rhodanese-like_dom_sf"/>
</dbReference>
<evidence type="ECO:0000313" key="4">
    <source>
        <dbReference type="EMBL" id="KAF7784771.1"/>
    </source>
</evidence>
<accession>A0A8H7FBU7</accession>
<protein>
    <recommendedName>
        <fullName evidence="3">Rhodanese domain-containing protein</fullName>
    </recommendedName>
</protein>
<evidence type="ECO:0000256" key="2">
    <source>
        <dbReference type="ARBA" id="ARBA00022737"/>
    </source>
</evidence>
<name>A0A8H7FBU7_AGABI</name>
<dbReference type="OMA" id="NNNWFAS"/>
<evidence type="ECO:0000313" key="5">
    <source>
        <dbReference type="Proteomes" id="UP000629468"/>
    </source>
</evidence>
<keyword evidence="2" id="KW-0677">Repeat</keyword>
<evidence type="ECO:0000256" key="1">
    <source>
        <dbReference type="ARBA" id="ARBA00022679"/>
    </source>
</evidence>